<dbReference type="KEGG" id="bbel:109468405"/>
<dbReference type="Proteomes" id="UP000515135">
    <property type="component" value="Unplaced"/>
</dbReference>
<dbReference type="CDD" id="cd05819">
    <property type="entry name" value="NHL"/>
    <property type="match status" value="1"/>
</dbReference>
<keyword evidence="2" id="KW-0812">Transmembrane</keyword>
<reference evidence="4" key="1">
    <citation type="submission" date="2025-08" db="UniProtKB">
        <authorList>
            <consortium name="RefSeq"/>
        </authorList>
    </citation>
    <scope>IDENTIFICATION</scope>
    <source>
        <tissue evidence="4">Gonad</tissue>
    </source>
</reference>
<gene>
    <name evidence="4" type="primary">LOC109468405</name>
</gene>
<feature type="transmembrane region" description="Helical" evidence="2">
    <location>
        <begin position="150"/>
        <end position="171"/>
    </location>
</feature>
<dbReference type="GO" id="GO:0043161">
    <property type="term" value="P:proteasome-mediated ubiquitin-dependent protein catabolic process"/>
    <property type="evidence" value="ECO:0007669"/>
    <property type="project" value="TreeGrafter"/>
</dbReference>
<keyword evidence="2" id="KW-1133">Transmembrane helix</keyword>
<dbReference type="InterPro" id="IPR011042">
    <property type="entry name" value="6-blade_b-propeller_TolB-like"/>
</dbReference>
<name>A0A6P4YKI4_BRABE</name>
<organism evidence="3 4">
    <name type="scientific">Branchiostoma belcheri</name>
    <name type="common">Amphioxus</name>
    <dbReference type="NCBI Taxonomy" id="7741"/>
    <lineage>
        <taxon>Eukaryota</taxon>
        <taxon>Metazoa</taxon>
        <taxon>Chordata</taxon>
        <taxon>Cephalochordata</taxon>
        <taxon>Leptocardii</taxon>
        <taxon>Amphioxiformes</taxon>
        <taxon>Branchiostomatidae</taxon>
        <taxon>Branchiostoma</taxon>
    </lineage>
</organism>
<protein>
    <submittedName>
        <fullName evidence="4">Uncharacterized protein LOC109468405</fullName>
    </submittedName>
</protein>
<proteinExistence type="predicted"/>
<dbReference type="GO" id="GO:0000209">
    <property type="term" value="P:protein polyubiquitination"/>
    <property type="evidence" value="ECO:0007669"/>
    <property type="project" value="TreeGrafter"/>
</dbReference>
<dbReference type="PANTHER" id="PTHR24104">
    <property type="entry name" value="E3 UBIQUITIN-PROTEIN LIGASE NHLRC1-RELATED"/>
    <property type="match status" value="1"/>
</dbReference>
<accession>A0A6P4YKI4</accession>
<evidence type="ECO:0000313" key="3">
    <source>
        <dbReference type="Proteomes" id="UP000515135"/>
    </source>
</evidence>
<keyword evidence="3" id="KW-1185">Reference proteome</keyword>
<dbReference type="InterPro" id="IPR050952">
    <property type="entry name" value="TRIM-NHL_E3_ligases"/>
</dbReference>
<evidence type="ECO:0000313" key="4">
    <source>
        <dbReference type="RefSeq" id="XP_019622214.1"/>
    </source>
</evidence>
<keyword evidence="2" id="KW-0472">Membrane</keyword>
<dbReference type="RefSeq" id="XP_019622214.1">
    <property type="nucleotide sequence ID" value="XM_019766655.1"/>
</dbReference>
<sequence length="540" mass="59847">MGQSQHQRYNRVYEEAAEVASFQVRYHFSPNFSLSQPEDDTNPDNNITEHVYKEPERASFPPQDLNDIHVRRRRSATAETYFSDCPQEGRECAYEEPQPAVLHGEDSQTTQDDNVPTGIGHKNSKARKNGREAEESISCVKRCHVTTRGVARTTIAITTLIITVAIILLSAQSWHHKDQGTTHFLTQTTATEMPASLSVTMGDSNKPKNATPPVAMDTVFTTSTTHTFPPTVENSLGLETVTGSNCSQQLQSAKDVKETLQPVKDRFTFRLRRTETNEFYSPGAIAVSPSNNIFVADKRHRLIQVYSMSGDLLLQFPTLVPGNRIAMKIVHDISMDNEGYLWVLGQTDAHRYWIVQYTSDGCPVLGFSTAKRDSEFRGIAFDKERSRIIITGQLNGRAVVVVLRPLDGAVLRTFQTELSGCFESVAVDKEGTVFALNKRSRFVYVFNTTSSTGFQFEFEGKRPGSVYALTGICVTRSGDVIVANGGEQGVEMYTRHGEFVRVVDTGVQGLLPSTVAAGPADGQLLIGNRLLDSVTILTRY</sequence>
<dbReference type="Gene3D" id="2.120.10.30">
    <property type="entry name" value="TolB, C-terminal domain"/>
    <property type="match status" value="1"/>
</dbReference>
<dbReference type="AlphaFoldDB" id="A0A6P4YKI4"/>
<dbReference type="GO" id="GO:0061630">
    <property type="term" value="F:ubiquitin protein ligase activity"/>
    <property type="evidence" value="ECO:0007669"/>
    <property type="project" value="TreeGrafter"/>
</dbReference>
<evidence type="ECO:0000256" key="2">
    <source>
        <dbReference type="SAM" id="Phobius"/>
    </source>
</evidence>
<dbReference type="OrthoDB" id="10345448at2759"/>
<dbReference type="GeneID" id="109468405"/>
<feature type="region of interest" description="Disordered" evidence="1">
    <location>
        <begin position="103"/>
        <end position="132"/>
    </location>
</feature>
<evidence type="ECO:0000256" key="1">
    <source>
        <dbReference type="SAM" id="MobiDB-lite"/>
    </source>
</evidence>
<dbReference type="SUPFAM" id="SSF101898">
    <property type="entry name" value="NHL repeat"/>
    <property type="match status" value="1"/>
</dbReference>
<dbReference type="PANTHER" id="PTHR24104:SF50">
    <property type="entry name" value="SMP-30_GLUCONOLACTONASE_LRE-LIKE REGION DOMAIN-CONTAINING PROTEIN"/>
    <property type="match status" value="1"/>
</dbReference>